<gene>
    <name evidence="1" type="ORF">D1Y85_12090</name>
</gene>
<protein>
    <submittedName>
        <fullName evidence="1">Uncharacterized protein</fullName>
    </submittedName>
</protein>
<evidence type="ECO:0000313" key="1">
    <source>
        <dbReference type="EMBL" id="RQH06605.1"/>
    </source>
</evidence>
<reference evidence="1 2" key="1">
    <citation type="submission" date="2018-11" db="EMBL/GenBank/DDBJ databases">
        <title>Paraburkholderia sp. DHOA04, isolated from soil.</title>
        <authorList>
            <person name="Gao Z.-H."/>
            <person name="Qiu L.-H."/>
            <person name="Fu J.-C."/>
        </authorList>
    </citation>
    <scope>NUCLEOTIDE SEQUENCE [LARGE SCALE GENOMIC DNA]</scope>
    <source>
        <strain evidence="1 2">DHOA04</strain>
    </source>
</reference>
<evidence type="ECO:0000313" key="2">
    <source>
        <dbReference type="Proteomes" id="UP000272778"/>
    </source>
</evidence>
<proteinExistence type="predicted"/>
<accession>A0A3N6MX91</accession>
<dbReference type="Proteomes" id="UP000272778">
    <property type="component" value="Unassembled WGS sequence"/>
</dbReference>
<keyword evidence="2" id="KW-1185">Reference proteome</keyword>
<sequence length="125" mass="14048">MNADDKDECSVLREQLDRVYGERNNLAILAAIFMGAYLEGVKHVRNTVAFVGWGVDPEAATGFETVVYLTPYTGRQISFHVSPREAPLARTLLQPFAGEWDGTFRGREEDVFQWLQVIRLEAGNA</sequence>
<dbReference type="EMBL" id="RQIS01000007">
    <property type="protein sequence ID" value="RQH06605.1"/>
    <property type="molecule type" value="Genomic_DNA"/>
</dbReference>
<comment type="caution">
    <text evidence="1">The sequence shown here is derived from an EMBL/GenBank/DDBJ whole genome shotgun (WGS) entry which is preliminary data.</text>
</comment>
<dbReference type="RefSeq" id="WP_124151282.1">
    <property type="nucleotide sequence ID" value="NZ_RQIS01000007.1"/>
</dbReference>
<name>A0A3N6MX91_9BURK</name>
<organism evidence="1 2">
    <name type="scientific">Paraburkholderia dinghuensis</name>
    <dbReference type="NCBI Taxonomy" id="2305225"/>
    <lineage>
        <taxon>Bacteria</taxon>
        <taxon>Pseudomonadati</taxon>
        <taxon>Pseudomonadota</taxon>
        <taxon>Betaproteobacteria</taxon>
        <taxon>Burkholderiales</taxon>
        <taxon>Burkholderiaceae</taxon>
        <taxon>Paraburkholderia</taxon>
    </lineage>
</organism>
<dbReference type="AlphaFoldDB" id="A0A3N6MX91"/>